<feature type="transmembrane region" description="Helical" evidence="6">
    <location>
        <begin position="715"/>
        <end position="741"/>
    </location>
</feature>
<dbReference type="GO" id="GO:0005886">
    <property type="term" value="C:plasma membrane"/>
    <property type="evidence" value="ECO:0007669"/>
    <property type="project" value="UniProtKB-SubCell"/>
</dbReference>
<feature type="transmembrane region" description="Helical" evidence="6">
    <location>
        <begin position="267"/>
        <end position="290"/>
    </location>
</feature>
<evidence type="ECO:0000256" key="5">
    <source>
        <dbReference type="ARBA" id="ARBA00023136"/>
    </source>
</evidence>
<dbReference type="Proteomes" id="UP000282125">
    <property type="component" value="Unassembled WGS sequence"/>
</dbReference>
<name>A0A3P3DLU6_9RHOB</name>
<evidence type="ECO:0000259" key="7">
    <source>
        <dbReference type="Pfam" id="PF02687"/>
    </source>
</evidence>
<keyword evidence="2" id="KW-1003">Cell membrane</keyword>
<proteinExistence type="predicted"/>
<dbReference type="EMBL" id="RRAZ01000011">
    <property type="protein sequence ID" value="RRH75163.1"/>
    <property type="molecule type" value="Genomic_DNA"/>
</dbReference>
<keyword evidence="4 6" id="KW-1133">Transmembrane helix</keyword>
<feature type="transmembrane region" description="Helical" evidence="6">
    <location>
        <begin position="365"/>
        <end position="382"/>
    </location>
</feature>
<accession>A0A3P3DLU6</accession>
<dbReference type="PANTHER" id="PTHR30287:SF1">
    <property type="entry name" value="INNER MEMBRANE PROTEIN"/>
    <property type="match status" value="1"/>
</dbReference>
<feature type="transmembrane region" description="Helical" evidence="6">
    <location>
        <begin position="23"/>
        <end position="43"/>
    </location>
</feature>
<dbReference type="InterPro" id="IPR038766">
    <property type="entry name" value="Membrane_comp_ABC_pdt"/>
</dbReference>
<organism evidence="8 9">
    <name type="scientific">Falsigemmobacter faecalis</name>
    <dbReference type="NCBI Taxonomy" id="2488730"/>
    <lineage>
        <taxon>Bacteria</taxon>
        <taxon>Pseudomonadati</taxon>
        <taxon>Pseudomonadota</taxon>
        <taxon>Alphaproteobacteria</taxon>
        <taxon>Rhodobacterales</taxon>
        <taxon>Paracoccaceae</taxon>
        <taxon>Falsigemmobacter</taxon>
    </lineage>
</organism>
<feature type="domain" description="ABC3 transporter permease C-terminal" evidence="7">
    <location>
        <begin position="726"/>
        <end position="834"/>
    </location>
</feature>
<dbReference type="AlphaFoldDB" id="A0A3P3DLU6"/>
<feature type="transmembrane region" description="Helical" evidence="6">
    <location>
        <begin position="431"/>
        <end position="453"/>
    </location>
</feature>
<keyword evidence="5 6" id="KW-0472">Membrane</keyword>
<evidence type="ECO:0000256" key="4">
    <source>
        <dbReference type="ARBA" id="ARBA00022989"/>
    </source>
</evidence>
<keyword evidence="9" id="KW-1185">Reference proteome</keyword>
<keyword evidence="3 6" id="KW-0812">Transmembrane</keyword>
<comment type="caution">
    <text evidence="8">The sequence shown here is derived from an EMBL/GenBank/DDBJ whole genome shotgun (WGS) entry which is preliminary data.</text>
</comment>
<gene>
    <name evidence="8" type="ORF">EG244_09270</name>
</gene>
<evidence type="ECO:0000313" key="9">
    <source>
        <dbReference type="Proteomes" id="UP000282125"/>
    </source>
</evidence>
<feature type="domain" description="ABC3 transporter permease C-terminal" evidence="7">
    <location>
        <begin position="271"/>
        <end position="387"/>
    </location>
</feature>
<feature type="transmembrane region" description="Helical" evidence="6">
    <location>
        <begin position="321"/>
        <end position="345"/>
    </location>
</feature>
<evidence type="ECO:0000256" key="2">
    <source>
        <dbReference type="ARBA" id="ARBA00022475"/>
    </source>
</evidence>
<evidence type="ECO:0000256" key="6">
    <source>
        <dbReference type="SAM" id="Phobius"/>
    </source>
</evidence>
<dbReference type="OrthoDB" id="9775544at2"/>
<evidence type="ECO:0000256" key="1">
    <source>
        <dbReference type="ARBA" id="ARBA00004651"/>
    </source>
</evidence>
<feature type="transmembrane region" description="Helical" evidence="6">
    <location>
        <begin position="403"/>
        <end position="425"/>
    </location>
</feature>
<dbReference type="PANTHER" id="PTHR30287">
    <property type="entry name" value="MEMBRANE COMPONENT OF PREDICTED ABC SUPERFAMILY METABOLITE UPTAKE TRANSPORTER"/>
    <property type="match status" value="1"/>
</dbReference>
<dbReference type="RefSeq" id="WP_124964730.1">
    <property type="nucleotide sequence ID" value="NZ_RRAZ01000011.1"/>
</dbReference>
<sequence>MSGETALALRLALREMRGGLRGFRVFLICLVLGVAAITAVGMLRQAISAGLDREGAVMLGGDARLKYTYRYATDDERAFMQRVALPGGLSEVLDFRSMAVRGEGETSEHALTQVKGVDGAWPLLGVAEFEPAMPVAEVFAAREGLPGAAMDRVLADRLGLSVGDSFRLGLQAFRLNAILVSEPDNVTAGFGFGPRTLVQSADLAEAGLLGPGTLFETEYRLRLPPEADLNALRAEAEASFPESGQRWQDRRRAAPGIERFVERMASFLVLVGLAGLAVGGVGISSAVRAWAESKTATIATLKTLGAGQGLIFRIGFLQIGLLTLLGIAIGLVLGTVLPLLAAPVLSRLLPVPAVFEVSGLALAEAAFYGALTALIFTLWPLARMARIRAASLYRDGLGRGEGPGLAAALMVALLALVLLGGAVAFSGMPEITLAAGGGIALALGVLLLVAAGLRRLAGWLARRPLLRGRVALRMALSSMGGPGGELRAVVLALGLGLTVLSAVGQIDANLRRAIGDELPERAPSYFFVDIQNDQIGDFLAHLEADAAVRDVETAPMLRGVLSKINGRPAKEVAGEHWVARGDRGLTYADALPKGTRITAGRWWEPGHAGPPEVSFAQKEADEIGLKLGDRVTVNVLGREIEAQITSFREVDFRTGGIGFVMLLSPDALAGAPHTHIATVYSSPEEEGRVLRGIAQKWPNITAIPIRDAVASASDALSALATATSAAALATLLTGFVVLVGASAAGERARVYEAAVLKVLGASRAAVLAGFALRSALAGAAAALVAVLAGSVASWAVMRFVMDLPWRFAALPAALIIGGGVLVVLVAGAVFLWRPLAARPAGVLRAQD</sequence>
<comment type="subcellular location">
    <subcellularLocation>
        <location evidence="1">Cell membrane</location>
        <topology evidence="1">Multi-pass membrane protein</topology>
    </subcellularLocation>
</comment>
<feature type="transmembrane region" description="Helical" evidence="6">
    <location>
        <begin position="778"/>
        <end position="797"/>
    </location>
</feature>
<evidence type="ECO:0000256" key="3">
    <source>
        <dbReference type="ARBA" id="ARBA00022692"/>
    </source>
</evidence>
<evidence type="ECO:0000313" key="8">
    <source>
        <dbReference type="EMBL" id="RRH75163.1"/>
    </source>
</evidence>
<dbReference type="Pfam" id="PF02687">
    <property type="entry name" value="FtsX"/>
    <property type="match status" value="2"/>
</dbReference>
<feature type="transmembrane region" description="Helical" evidence="6">
    <location>
        <begin position="809"/>
        <end position="832"/>
    </location>
</feature>
<dbReference type="InterPro" id="IPR003838">
    <property type="entry name" value="ABC3_permease_C"/>
</dbReference>
<reference evidence="8 9" key="1">
    <citation type="submission" date="2018-11" db="EMBL/GenBank/DDBJ databases">
        <title>Gemmobacter sp. nov., YIM 102744-1 draft genome.</title>
        <authorList>
            <person name="Li G."/>
            <person name="Jiang Y."/>
        </authorList>
    </citation>
    <scope>NUCLEOTIDE SEQUENCE [LARGE SCALE GENOMIC DNA]</scope>
    <source>
        <strain evidence="8 9">YIM 102744-1</strain>
    </source>
</reference>
<protein>
    <submittedName>
        <fullName evidence="8">FtsX-like permease family protein</fullName>
    </submittedName>
</protein>